<protein>
    <submittedName>
        <fullName evidence="2">Uncharacterized protein</fullName>
    </submittedName>
</protein>
<dbReference type="EMBL" id="CP012029">
    <property type="protein sequence ID" value="ALO25011.1"/>
    <property type="molecule type" value="Genomic_DNA"/>
</dbReference>
<sequence length="60" mass="6867">MKKALGVVRIRFFSKSLDIVFAPDVFEAKILLEVPSPIFYPVLISAFLIFGSFRFASDRR</sequence>
<reference evidence="2 3" key="1">
    <citation type="journal article" date="2015" name="PLoS Negl. Trop. Dis.">
        <title>Distribution of Plasmids in Distinct Leptospira Pathogenic Species.</title>
        <authorList>
            <person name="Wang Y."/>
            <person name="Zhuang X."/>
            <person name="Zhong Y."/>
            <person name="Zhang C."/>
            <person name="Zhang Y."/>
            <person name="Zeng L."/>
            <person name="Zhu Y."/>
            <person name="He P."/>
            <person name="Dong K."/>
            <person name="Pal U."/>
            <person name="Guo X."/>
            <person name="Qin J."/>
        </authorList>
    </citation>
    <scope>NUCLEOTIDE SEQUENCE [LARGE SCALE GENOMIC DNA]</scope>
    <source>
        <strain evidence="2 3">56604</strain>
    </source>
</reference>
<name>A0A0E3BQN5_LEPBO</name>
<gene>
    <name evidence="2" type="ORF">LBBP_00673</name>
</gene>
<feature type="transmembrane region" description="Helical" evidence="1">
    <location>
        <begin position="38"/>
        <end position="56"/>
    </location>
</feature>
<evidence type="ECO:0000313" key="2">
    <source>
        <dbReference type="EMBL" id="ALO25011.1"/>
    </source>
</evidence>
<accession>A0A0E3BQN5</accession>
<evidence type="ECO:0000313" key="3">
    <source>
        <dbReference type="Proteomes" id="UP000058857"/>
    </source>
</evidence>
<dbReference type="AlphaFoldDB" id="A0A0E3BQN5"/>
<proteinExistence type="predicted"/>
<dbReference type="Proteomes" id="UP000058857">
    <property type="component" value="Chromosome 1"/>
</dbReference>
<evidence type="ECO:0000256" key="1">
    <source>
        <dbReference type="SAM" id="Phobius"/>
    </source>
</evidence>
<keyword evidence="1" id="KW-1133">Transmembrane helix</keyword>
<keyword evidence="1" id="KW-0812">Transmembrane</keyword>
<organism evidence="2">
    <name type="scientific">Leptospira borgpetersenii serovar Ballum</name>
    <dbReference type="NCBI Taxonomy" id="280505"/>
    <lineage>
        <taxon>Bacteria</taxon>
        <taxon>Pseudomonadati</taxon>
        <taxon>Spirochaetota</taxon>
        <taxon>Spirochaetia</taxon>
        <taxon>Leptospirales</taxon>
        <taxon>Leptospiraceae</taxon>
        <taxon>Leptospira</taxon>
    </lineage>
</organism>
<keyword evidence="1" id="KW-0472">Membrane</keyword>